<name>A0A8J2PRI0_9HEXA</name>
<reference evidence="1" key="1">
    <citation type="submission" date="2021-06" db="EMBL/GenBank/DDBJ databases">
        <authorList>
            <person name="Hodson N. C."/>
            <person name="Mongue J. A."/>
            <person name="Jaron S. K."/>
        </authorList>
    </citation>
    <scope>NUCLEOTIDE SEQUENCE</scope>
</reference>
<comment type="caution">
    <text evidence="1">The sequence shown here is derived from an EMBL/GenBank/DDBJ whole genome shotgun (WGS) entry which is preliminary data.</text>
</comment>
<gene>
    <name evidence="1" type="ORF">AFUS01_LOCUS34898</name>
</gene>
<evidence type="ECO:0000313" key="2">
    <source>
        <dbReference type="Proteomes" id="UP000708208"/>
    </source>
</evidence>
<dbReference type="EMBL" id="CAJVCH010533862">
    <property type="protein sequence ID" value="CAG7824756.1"/>
    <property type="molecule type" value="Genomic_DNA"/>
</dbReference>
<accession>A0A8J2PRI0</accession>
<sequence>MGKNLGIIKRKFEGLRRTSELNCTRRVITKLKKLTIT</sequence>
<dbReference type="AlphaFoldDB" id="A0A8J2PRI0"/>
<evidence type="ECO:0000313" key="1">
    <source>
        <dbReference type="EMBL" id="CAG7824756.1"/>
    </source>
</evidence>
<protein>
    <submittedName>
        <fullName evidence="1">Uncharacterized protein</fullName>
    </submittedName>
</protein>
<organism evidence="1 2">
    <name type="scientific">Allacma fusca</name>
    <dbReference type="NCBI Taxonomy" id="39272"/>
    <lineage>
        <taxon>Eukaryota</taxon>
        <taxon>Metazoa</taxon>
        <taxon>Ecdysozoa</taxon>
        <taxon>Arthropoda</taxon>
        <taxon>Hexapoda</taxon>
        <taxon>Collembola</taxon>
        <taxon>Symphypleona</taxon>
        <taxon>Sminthuridae</taxon>
        <taxon>Allacma</taxon>
    </lineage>
</organism>
<proteinExistence type="predicted"/>
<keyword evidence="2" id="KW-1185">Reference proteome</keyword>
<dbReference type="Proteomes" id="UP000708208">
    <property type="component" value="Unassembled WGS sequence"/>
</dbReference>
<feature type="non-terminal residue" evidence="1">
    <location>
        <position position="1"/>
    </location>
</feature>